<dbReference type="Pfam" id="PF00353">
    <property type="entry name" value="HemolysinCabind"/>
    <property type="match status" value="2"/>
</dbReference>
<dbReference type="InterPro" id="IPR018511">
    <property type="entry name" value="Hemolysin-typ_Ca-bd_CS"/>
</dbReference>
<dbReference type="GO" id="GO:0005576">
    <property type="term" value="C:extracellular region"/>
    <property type="evidence" value="ECO:0007669"/>
    <property type="project" value="UniProtKB-SubCell"/>
</dbReference>
<organism evidence="16 17">
    <name type="scientific">Moraxella caprae</name>
    <dbReference type="NCBI Taxonomy" id="90240"/>
    <lineage>
        <taxon>Bacteria</taxon>
        <taxon>Pseudomonadati</taxon>
        <taxon>Pseudomonadota</taxon>
        <taxon>Gammaproteobacteria</taxon>
        <taxon>Moraxellales</taxon>
        <taxon>Moraxellaceae</taxon>
        <taxon>Moraxella</taxon>
    </lineage>
</organism>
<evidence type="ECO:0000256" key="4">
    <source>
        <dbReference type="ARBA" id="ARBA00022511"/>
    </source>
</evidence>
<sequence>MPNFNLNTIKSNMQAGLASTRGALSQVGTVTKSTIKSFYLYIPKDYDIKQEGSLNNLIRAADELGIVRLQEESNGVETAKHALDLSNKLLSFTKTGIAISATKLDELLKKHSGSQLSNSLQSANNINNQLGKASSILSTLDSFLGTALAGMELDSLIKKGDAAATELAKASIGLINEVIGNISNSVQTIEAFSSQLAKLGVAISQAKGFTNIGNKLQHLNFSKTNFGLEVITGLLSGVSAGFVLADQNSSTGKKIAAGFELSNQVIGNVTKAISSYILAQRVAAGLSTTGAVASLITSSVMLAISPLAFMNAADKFNHANALNEFAKQFQKFGYEGDNLLAEYQRGAGTIEASLTTISTALGAVSAGVSAAAIGSAVGAPIALLVAGVTGLISGILEASKQAMFESVANRLQGKILEWEKQHGGQNYFDKGYDSRYQFYLTNNLKFLSELNKELEVERVIAITQQRWDENIGELAGITKLGDRINSGKAYADAFEYGQKVEAGANIVLNAKTGIVDISNSNGKNTQALYFTSPLLTAGNESHQRLTNGKYAYINKLKFDRVKNWQITDGNANSKLDFSRVIQRVAEGGNVEEIGLVVNAGAGNDDIFVGQGKMNIDAGDGHDRIFYSKEGGLGNIVVDGSHANEMGSYKVNRNVSRGEIYHEVVKRQDTKVGKRTETIEYRDYELRNVGYGYQSVDNLKSVEEVIGSQFNDVFKGSRFDDIFHGGAGDDVLEGEAGNDRLFGGRGNDRLFGGIGDDIIDGGAGNDVVNGGSGDDVYIFRKGDGVDTLYDQKGNDKLALADANISDFVIERTQEGILMTRNNSSDSINMPNWYMTSRLVNYHGDITDDKIEQFIGKDGDYVTSEQIDKLLKDKKVGERITSQKLKELADQNKSETLSSANIVNAVNRLVSSISSFGVENSATSITPQPILQLPQNMLTMSPQ</sequence>
<gene>
    <name evidence="16" type="primary">lktA</name>
    <name evidence="16" type="ORF">NCTC12877_00117</name>
</gene>
<evidence type="ECO:0000313" key="16">
    <source>
        <dbReference type="EMBL" id="STZ07162.1"/>
    </source>
</evidence>
<evidence type="ECO:0000256" key="12">
    <source>
        <dbReference type="ARBA" id="ARBA00023136"/>
    </source>
</evidence>
<evidence type="ECO:0000259" key="14">
    <source>
        <dbReference type="Pfam" id="PF02382"/>
    </source>
</evidence>
<evidence type="ECO:0000256" key="2">
    <source>
        <dbReference type="ARBA" id="ARBA00004613"/>
    </source>
</evidence>
<dbReference type="EMBL" id="UGQB01000004">
    <property type="protein sequence ID" value="STZ07162.1"/>
    <property type="molecule type" value="Genomic_DNA"/>
</dbReference>
<keyword evidence="11" id="KW-0843">Virulence</keyword>
<dbReference type="InterPro" id="IPR050557">
    <property type="entry name" value="RTX_toxin/Mannuronan_C5-epim"/>
</dbReference>
<dbReference type="PANTHER" id="PTHR38340:SF1">
    <property type="entry name" value="S-LAYER PROTEIN"/>
    <property type="match status" value="1"/>
</dbReference>
<evidence type="ECO:0000259" key="15">
    <source>
        <dbReference type="Pfam" id="PF08339"/>
    </source>
</evidence>
<proteinExistence type="inferred from homology"/>
<dbReference type="AlphaFoldDB" id="A0A378QVZ2"/>
<keyword evidence="9" id="KW-0204">Cytolysis</keyword>
<evidence type="ECO:0000256" key="5">
    <source>
        <dbReference type="ARBA" id="ARBA00022525"/>
    </source>
</evidence>
<evidence type="ECO:0000313" key="17">
    <source>
        <dbReference type="Proteomes" id="UP000254065"/>
    </source>
</evidence>
<dbReference type="PANTHER" id="PTHR38340">
    <property type="entry name" value="S-LAYER PROTEIN"/>
    <property type="match status" value="1"/>
</dbReference>
<evidence type="ECO:0000256" key="11">
    <source>
        <dbReference type="ARBA" id="ARBA00023026"/>
    </source>
</evidence>
<keyword evidence="8" id="KW-0106">Calcium</keyword>
<dbReference type="InterPro" id="IPR011049">
    <property type="entry name" value="Serralysin-like_metalloprot_C"/>
</dbReference>
<dbReference type="OrthoDB" id="5664974at2"/>
<evidence type="ECO:0000256" key="9">
    <source>
        <dbReference type="ARBA" id="ARBA00022852"/>
    </source>
</evidence>
<evidence type="ECO:0000256" key="10">
    <source>
        <dbReference type="ARBA" id="ARBA00022870"/>
    </source>
</evidence>
<evidence type="ECO:0000256" key="3">
    <source>
        <dbReference type="ARBA" id="ARBA00005918"/>
    </source>
</evidence>
<evidence type="ECO:0000256" key="6">
    <source>
        <dbReference type="ARBA" id="ARBA00022656"/>
    </source>
</evidence>
<keyword evidence="10" id="KW-1043">Host membrane</keyword>
<dbReference type="InterPro" id="IPR013550">
    <property type="entry name" value="RTX_C"/>
</dbReference>
<dbReference type="GO" id="GO:0015267">
    <property type="term" value="F:channel activity"/>
    <property type="evidence" value="ECO:0007669"/>
    <property type="project" value="InterPro"/>
</dbReference>
<reference evidence="16 17" key="1">
    <citation type="submission" date="2018-06" db="EMBL/GenBank/DDBJ databases">
        <authorList>
            <consortium name="Pathogen Informatics"/>
            <person name="Doyle S."/>
        </authorList>
    </citation>
    <scope>NUCLEOTIDE SEQUENCE [LARGE SCALE GENOMIC DNA]</scope>
    <source>
        <strain evidence="16 17">NCTC12877</strain>
    </source>
</reference>
<keyword evidence="6" id="KW-0800">Toxin</keyword>
<dbReference type="InterPro" id="IPR018504">
    <property type="entry name" value="RTX_pore_form"/>
</dbReference>
<dbReference type="PRINTS" id="PR00313">
    <property type="entry name" value="CABNDNGRPT"/>
</dbReference>
<dbReference type="PRINTS" id="PR01488">
    <property type="entry name" value="RTXTOXINA"/>
</dbReference>
<keyword evidence="17" id="KW-1185">Reference proteome</keyword>
<comment type="similarity">
    <text evidence="3">Belongs to the RTX prokaryotic toxin (TC 1.C.11) family.</text>
</comment>
<feature type="domain" description="RTX C-terminal" evidence="15">
    <location>
        <begin position="797"/>
        <end position="927"/>
    </location>
</feature>
<keyword evidence="12" id="KW-0472">Membrane</keyword>
<dbReference type="Gene3D" id="2.150.10.10">
    <property type="entry name" value="Serralysin-like metalloprotease, C-terminal"/>
    <property type="match status" value="2"/>
</dbReference>
<protein>
    <submittedName>
        <fullName evidence="16">Leukotoxin</fullName>
    </submittedName>
</protein>
<dbReference type="InterPro" id="IPR003995">
    <property type="entry name" value="RTX_toxin_determinant-A"/>
</dbReference>
<keyword evidence="4" id="KW-1032">Host cell membrane</keyword>
<evidence type="ECO:0000256" key="13">
    <source>
        <dbReference type="ARBA" id="ARBA00023288"/>
    </source>
</evidence>
<dbReference type="GO" id="GO:0005509">
    <property type="term" value="F:calcium ion binding"/>
    <property type="evidence" value="ECO:0007669"/>
    <property type="project" value="InterPro"/>
</dbReference>
<keyword evidence="13" id="KW-0449">Lipoprotein</keyword>
<dbReference type="Proteomes" id="UP000254065">
    <property type="component" value="Unassembled WGS sequence"/>
</dbReference>
<evidence type="ECO:0000256" key="8">
    <source>
        <dbReference type="ARBA" id="ARBA00022837"/>
    </source>
</evidence>
<dbReference type="GO" id="GO:0020002">
    <property type="term" value="C:host cell plasma membrane"/>
    <property type="evidence" value="ECO:0007669"/>
    <property type="project" value="UniProtKB-SubCell"/>
</dbReference>
<dbReference type="Pfam" id="PF02382">
    <property type="entry name" value="RTX"/>
    <property type="match status" value="1"/>
</dbReference>
<dbReference type="SUPFAM" id="SSF51120">
    <property type="entry name" value="beta-Roll"/>
    <property type="match status" value="1"/>
</dbReference>
<comment type="subcellular location">
    <subcellularLocation>
        <location evidence="1">Host cell membrane</location>
        <topology evidence="1">Multi-pass membrane protein</topology>
    </subcellularLocation>
    <subcellularLocation>
        <location evidence="2">Secreted</location>
    </subcellularLocation>
</comment>
<accession>A0A378QVZ2</accession>
<evidence type="ECO:0000256" key="7">
    <source>
        <dbReference type="ARBA" id="ARBA00022737"/>
    </source>
</evidence>
<evidence type="ECO:0000256" key="1">
    <source>
        <dbReference type="ARBA" id="ARBA00004598"/>
    </source>
</evidence>
<dbReference type="STRING" id="1122244.GCA_000426885_02375"/>
<dbReference type="GO" id="GO:0031640">
    <property type="term" value="P:killing of cells of another organism"/>
    <property type="evidence" value="ECO:0007669"/>
    <property type="project" value="UniProtKB-KW"/>
</dbReference>
<keyword evidence="5" id="KW-0964">Secreted</keyword>
<feature type="domain" description="RTX pore-forming" evidence="14">
    <location>
        <begin position="278"/>
        <end position="584"/>
    </location>
</feature>
<name>A0A378QVZ2_9GAMM</name>
<dbReference type="NCBIfam" id="NF033943">
    <property type="entry name" value="RTX_toxin"/>
    <property type="match status" value="1"/>
</dbReference>
<dbReference type="PROSITE" id="PS00330">
    <property type="entry name" value="HEMOLYSIN_CALCIUM"/>
    <property type="match status" value="2"/>
</dbReference>
<dbReference type="InterPro" id="IPR001343">
    <property type="entry name" value="Hemolysn_Ca-bd"/>
</dbReference>
<dbReference type="GO" id="GO:0090729">
    <property type="term" value="F:toxin activity"/>
    <property type="evidence" value="ECO:0007669"/>
    <property type="project" value="UniProtKB-KW"/>
</dbReference>
<dbReference type="RefSeq" id="WP_029103721.1">
    <property type="nucleotide sequence ID" value="NZ_UGQB01000004.1"/>
</dbReference>
<keyword evidence="7" id="KW-0677">Repeat</keyword>
<dbReference type="Pfam" id="PF08339">
    <property type="entry name" value="RTX_C"/>
    <property type="match status" value="1"/>
</dbReference>